<dbReference type="KEGG" id="plon:Pla110_43910"/>
<protein>
    <submittedName>
        <fullName evidence="1">Helix-turn-helix domain protein</fullName>
    </submittedName>
</protein>
<dbReference type="EMBL" id="CP036281">
    <property type="protein sequence ID" value="QDU82630.1"/>
    <property type="molecule type" value="Genomic_DNA"/>
</dbReference>
<dbReference type="OrthoDB" id="292298at2"/>
<evidence type="ECO:0000313" key="2">
    <source>
        <dbReference type="Proteomes" id="UP000317178"/>
    </source>
</evidence>
<dbReference type="AlphaFoldDB" id="A0A518CTS6"/>
<evidence type="ECO:0000313" key="1">
    <source>
        <dbReference type="EMBL" id="QDU82630.1"/>
    </source>
</evidence>
<accession>A0A518CTS6</accession>
<dbReference type="RefSeq" id="WP_144998991.1">
    <property type="nucleotide sequence ID" value="NZ_CP036281.1"/>
</dbReference>
<keyword evidence="2" id="KW-1185">Reference proteome</keyword>
<name>A0A518CTS6_9PLAN</name>
<proteinExistence type="predicted"/>
<dbReference type="Proteomes" id="UP000317178">
    <property type="component" value="Chromosome"/>
</dbReference>
<sequence>MNKQNDEDHFITPPQLARLWGVKPEKIIRWIRSGELKAMDFSSNPQSGRPRFRIRMSDAEEFEMNRTVSTGPLGRPPLRRTDEAYHLMMSLPRFNDLPPPSQ</sequence>
<reference evidence="1 2" key="1">
    <citation type="submission" date="2019-02" db="EMBL/GenBank/DDBJ databases">
        <title>Deep-cultivation of Planctomycetes and their phenomic and genomic characterization uncovers novel biology.</title>
        <authorList>
            <person name="Wiegand S."/>
            <person name="Jogler M."/>
            <person name="Boedeker C."/>
            <person name="Pinto D."/>
            <person name="Vollmers J."/>
            <person name="Rivas-Marin E."/>
            <person name="Kohn T."/>
            <person name="Peeters S.H."/>
            <person name="Heuer A."/>
            <person name="Rast P."/>
            <person name="Oberbeckmann S."/>
            <person name="Bunk B."/>
            <person name="Jeske O."/>
            <person name="Meyerdierks A."/>
            <person name="Storesund J.E."/>
            <person name="Kallscheuer N."/>
            <person name="Luecker S."/>
            <person name="Lage O.M."/>
            <person name="Pohl T."/>
            <person name="Merkel B.J."/>
            <person name="Hornburger P."/>
            <person name="Mueller R.-W."/>
            <person name="Bruemmer F."/>
            <person name="Labrenz M."/>
            <person name="Spormann A.M."/>
            <person name="Op den Camp H."/>
            <person name="Overmann J."/>
            <person name="Amann R."/>
            <person name="Jetten M.S.M."/>
            <person name="Mascher T."/>
            <person name="Medema M.H."/>
            <person name="Devos D.P."/>
            <person name="Kaster A.-K."/>
            <person name="Ovreas L."/>
            <person name="Rohde M."/>
            <person name="Galperin M.Y."/>
            <person name="Jogler C."/>
        </authorList>
    </citation>
    <scope>NUCLEOTIDE SEQUENCE [LARGE SCALE GENOMIC DNA]</scope>
    <source>
        <strain evidence="1 2">Pla110</strain>
    </source>
</reference>
<gene>
    <name evidence="1" type="ORF">Pla110_43910</name>
</gene>
<organism evidence="1 2">
    <name type="scientific">Polystyrenella longa</name>
    <dbReference type="NCBI Taxonomy" id="2528007"/>
    <lineage>
        <taxon>Bacteria</taxon>
        <taxon>Pseudomonadati</taxon>
        <taxon>Planctomycetota</taxon>
        <taxon>Planctomycetia</taxon>
        <taxon>Planctomycetales</taxon>
        <taxon>Planctomycetaceae</taxon>
        <taxon>Polystyrenella</taxon>
    </lineage>
</organism>